<dbReference type="PANTHER" id="PTHR33171">
    <property type="entry name" value="LAR_N DOMAIN-CONTAINING PROTEIN"/>
    <property type="match status" value="1"/>
</dbReference>
<name>A0ABS4KQ43_9CLOT</name>
<dbReference type="InterPro" id="IPR048068">
    <property type="entry name" value="LarA-like"/>
</dbReference>
<keyword evidence="4" id="KW-1185">Reference proteome</keyword>
<feature type="domain" description="LarA-like N-terminal" evidence="1">
    <location>
        <begin position="8"/>
        <end position="206"/>
    </location>
</feature>
<dbReference type="RefSeq" id="WP_209701090.1">
    <property type="nucleotide sequence ID" value="NZ_JAGGLM010000003.1"/>
</dbReference>
<dbReference type="Pfam" id="PF09861">
    <property type="entry name" value="Lar_N"/>
    <property type="match status" value="1"/>
</dbReference>
<feature type="domain" description="Lactate racemase C-terminal" evidence="2">
    <location>
        <begin position="280"/>
        <end position="419"/>
    </location>
</feature>
<dbReference type="Proteomes" id="UP001519307">
    <property type="component" value="Unassembled WGS sequence"/>
</dbReference>
<evidence type="ECO:0000259" key="1">
    <source>
        <dbReference type="Pfam" id="PF09861"/>
    </source>
</evidence>
<dbReference type="Gene3D" id="3.90.226.30">
    <property type="match status" value="1"/>
</dbReference>
<dbReference type="InterPro" id="IPR043166">
    <property type="entry name" value="LarA-like_C"/>
</dbReference>
<dbReference type="InterPro" id="IPR048520">
    <property type="entry name" value="LarA_C"/>
</dbReference>
<proteinExistence type="predicted"/>
<dbReference type="EMBL" id="JAGGLM010000003">
    <property type="protein sequence ID" value="MBP2032160.1"/>
    <property type="molecule type" value="Genomic_DNA"/>
</dbReference>
<reference evidence="3 4" key="1">
    <citation type="submission" date="2021-03" db="EMBL/GenBank/DDBJ databases">
        <title>Genomic Encyclopedia of Type Strains, Phase IV (KMG-IV): sequencing the most valuable type-strain genomes for metagenomic binning, comparative biology and taxonomic classification.</title>
        <authorList>
            <person name="Goeker M."/>
        </authorList>
    </citation>
    <scope>NUCLEOTIDE SEQUENCE [LARGE SCALE GENOMIC DNA]</scope>
    <source>
        <strain evidence="3 4">DSM 28783</strain>
    </source>
</reference>
<evidence type="ECO:0000259" key="2">
    <source>
        <dbReference type="Pfam" id="PF21113"/>
    </source>
</evidence>
<accession>A0ABS4KQ43</accession>
<protein>
    <submittedName>
        <fullName evidence="3">Nickel-dependent lactate racemase</fullName>
    </submittedName>
</protein>
<dbReference type="InterPro" id="IPR047926">
    <property type="entry name" value="Ni_dep_LarA"/>
</dbReference>
<dbReference type="PANTHER" id="PTHR33171:SF17">
    <property type="entry name" value="LARA-LIKE N-TERMINAL DOMAIN-CONTAINING PROTEIN"/>
    <property type="match status" value="1"/>
</dbReference>
<dbReference type="Pfam" id="PF21113">
    <property type="entry name" value="LarA_C"/>
    <property type="match status" value="1"/>
</dbReference>
<dbReference type="NCBIfam" id="NF033504">
    <property type="entry name" value="Ni_dep_LarA"/>
    <property type="match status" value="1"/>
</dbReference>
<organism evidence="3 4">
    <name type="scientific">Clostridium algifaecis</name>
    <dbReference type="NCBI Taxonomy" id="1472040"/>
    <lineage>
        <taxon>Bacteria</taxon>
        <taxon>Bacillati</taxon>
        <taxon>Bacillota</taxon>
        <taxon>Clostridia</taxon>
        <taxon>Eubacteriales</taxon>
        <taxon>Clostridiaceae</taxon>
        <taxon>Clostridium</taxon>
    </lineage>
</organism>
<dbReference type="Gene3D" id="3.40.50.11440">
    <property type="match status" value="1"/>
</dbReference>
<dbReference type="InterPro" id="IPR018657">
    <property type="entry name" value="LarA-like_N"/>
</dbReference>
<evidence type="ECO:0000313" key="3">
    <source>
        <dbReference type="EMBL" id="MBP2032160.1"/>
    </source>
</evidence>
<gene>
    <name evidence="3" type="ORF">J2Z42_000825</name>
</gene>
<comment type="caution">
    <text evidence="3">The sequence shown here is derived from an EMBL/GenBank/DDBJ whole genome shotgun (WGS) entry which is preliminary data.</text>
</comment>
<sequence>MSKYNFKYGKDEIEIDLEGRINNVLPNKSDYIKDVKSEIIKSIENPTGTKPLKDIIKPGEKVLFVVSDITRAWVKTGKFLIHIVDYLNSIGVKDEDISAIVAVGTHRPATEEEKKIIVGEELYTRIKVFNHDSRNNDELEYIGTSSLGTPAYINKAVINSDRVILVGGITFHLFAGFGGGAKSVVPGVAGIETVQHNHRLVFNKGEHSGLNLNARANKIKGNPMREDITEICRKVSPDFLINAVLDSDGNFIQFAAGDFEKAWLEGCNTTRDLYGIKLENRSDITIASAGGYPKDINLYQSVKTIDNSLYSGKDGSVLILLSQCVEGLGADEFMQWFKYETLDDMETALKQNFTVPGYAAYKTLYAAKTRKVLLLSSLDDDVVKKFGFTPVKSLDEAVKTAYKLAGENPNVVLMPYGGSTLPV</sequence>
<evidence type="ECO:0000313" key="4">
    <source>
        <dbReference type="Proteomes" id="UP001519307"/>
    </source>
</evidence>